<accession>A0A0A9RWD5</accession>
<dbReference type="EMBL" id="GBRH01180047">
    <property type="protein sequence ID" value="JAE17849.1"/>
    <property type="molecule type" value="Transcribed_RNA"/>
</dbReference>
<reference evidence="1" key="2">
    <citation type="journal article" date="2015" name="Data Brief">
        <title>Shoot transcriptome of the giant reed, Arundo donax.</title>
        <authorList>
            <person name="Barrero R.A."/>
            <person name="Guerrero F.D."/>
            <person name="Moolhuijzen P."/>
            <person name="Goolsby J.A."/>
            <person name="Tidwell J."/>
            <person name="Bellgard S.E."/>
            <person name="Bellgard M.I."/>
        </authorList>
    </citation>
    <scope>NUCLEOTIDE SEQUENCE</scope>
    <source>
        <tissue evidence="1">Shoot tissue taken approximately 20 cm above the soil surface</tissue>
    </source>
</reference>
<name>A0A0A9RWD5_ARUDO</name>
<protein>
    <submittedName>
        <fullName evidence="1">Uncharacterized protein</fullName>
    </submittedName>
</protein>
<dbReference type="AlphaFoldDB" id="A0A0A9RWD5"/>
<evidence type="ECO:0000313" key="1">
    <source>
        <dbReference type="EMBL" id="JAE17849.1"/>
    </source>
</evidence>
<reference evidence="1" key="1">
    <citation type="submission" date="2014-09" db="EMBL/GenBank/DDBJ databases">
        <authorList>
            <person name="Magalhaes I.L.F."/>
            <person name="Oliveira U."/>
            <person name="Santos F.R."/>
            <person name="Vidigal T.H.D.A."/>
            <person name="Brescovit A.D."/>
            <person name="Santos A.J."/>
        </authorList>
    </citation>
    <scope>NUCLEOTIDE SEQUENCE</scope>
    <source>
        <tissue evidence="1">Shoot tissue taken approximately 20 cm above the soil surface</tissue>
    </source>
</reference>
<organism evidence="1">
    <name type="scientific">Arundo donax</name>
    <name type="common">Giant reed</name>
    <name type="synonym">Donax arundinaceus</name>
    <dbReference type="NCBI Taxonomy" id="35708"/>
    <lineage>
        <taxon>Eukaryota</taxon>
        <taxon>Viridiplantae</taxon>
        <taxon>Streptophyta</taxon>
        <taxon>Embryophyta</taxon>
        <taxon>Tracheophyta</taxon>
        <taxon>Spermatophyta</taxon>
        <taxon>Magnoliopsida</taxon>
        <taxon>Liliopsida</taxon>
        <taxon>Poales</taxon>
        <taxon>Poaceae</taxon>
        <taxon>PACMAD clade</taxon>
        <taxon>Arundinoideae</taxon>
        <taxon>Arundineae</taxon>
        <taxon>Arundo</taxon>
    </lineage>
</organism>
<proteinExistence type="predicted"/>
<sequence>MIGVTWSVDVARNHANRDVRHHRRRAGEKAAFVFDGSLFRHRNRIRFGSICFRDKARRIIRWVEVKWQLFSAVLFVLLSLQLVC</sequence>